<gene>
    <name evidence="1" type="ORF">FMOSSE_LOCUS13230</name>
</gene>
<proteinExistence type="predicted"/>
<keyword evidence="2" id="KW-1185">Reference proteome</keyword>
<dbReference type="AlphaFoldDB" id="A0A9N9HJY0"/>
<evidence type="ECO:0000313" key="1">
    <source>
        <dbReference type="EMBL" id="CAG8688697.1"/>
    </source>
</evidence>
<name>A0A9N9HJY0_FUNMO</name>
<organism evidence="1 2">
    <name type="scientific">Funneliformis mosseae</name>
    <name type="common">Endomycorrhizal fungus</name>
    <name type="synonym">Glomus mosseae</name>
    <dbReference type="NCBI Taxonomy" id="27381"/>
    <lineage>
        <taxon>Eukaryota</taxon>
        <taxon>Fungi</taxon>
        <taxon>Fungi incertae sedis</taxon>
        <taxon>Mucoromycota</taxon>
        <taxon>Glomeromycotina</taxon>
        <taxon>Glomeromycetes</taxon>
        <taxon>Glomerales</taxon>
        <taxon>Glomeraceae</taxon>
        <taxon>Funneliformis</taxon>
    </lineage>
</organism>
<reference evidence="1" key="1">
    <citation type="submission" date="2021-06" db="EMBL/GenBank/DDBJ databases">
        <authorList>
            <person name="Kallberg Y."/>
            <person name="Tangrot J."/>
            <person name="Rosling A."/>
        </authorList>
    </citation>
    <scope>NUCLEOTIDE SEQUENCE</scope>
    <source>
        <strain evidence="1">87-6 pot B 2015</strain>
    </source>
</reference>
<dbReference type="EMBL" id="CAJVPP010007470">
    <property type="protein sequence ID" value="CAG8688697.1"/>
    <property type="molecule type" value="Genomic_DNA"/>
</dbReference>
<sequence length="366" mass="42564">EVMINAKDQETSPQIKRFFKSNKPKEIIDTYEKSSNLLTLETYIPVESSDQNRKIDDDQMDPNVMSQDIFESEFHCSENMMSICQYHNDIYSNDSLIDLRPNSNFTKQLPSNILVPYLEELDDRIESLIPSNIHNFLTKFFGQNLADGDWNDKIDDLQCSDKTDHLMVSTIRILRRTLPIFIMAFSLGPNNPLLNLTTLKRTHLNEFVHPCLQVSLWYISSISYEFGEITTNNDLRKYADGLGYLDKYRLVYMEGLRPNNKDEKAIADASKISKNLQNIFLSVVNDNVKYRRRLPKSLAVFGGQSFLNQIHLQFMDYCGGGKFRLNEVDNAKLPRDFTEMGDFVFFYECIIKWALLAREVKEAFEE</sequence>
<comment type="caution">
    <text evidence="1">The sequence shown here is derived from an EMBL/GenBank/DDBJ whole genome shotgun (WGS) entry which is preliminary data.</text>
</comment>
<dbReference type="Proteomes" id="UP000789375">
    <property type="component" value="Unassembled WGS sequence"/>
</dbReference>
<evidence type="ECO:0000313" key="2">
    <source>
        <dbReference type="Proteomes" id="UP000789375"/>
    </source>
</evidence>
<feature type="non-terminal residue" evidence="1">
    <location>
        <position position="1"/>
    </location>
</feature>
<accession>A0A9N9HJY0</accession>
<protein>
    <submittedName>
        <fullName evidence="1">11036_t:CDS:1</fullName>
    </submittedName>
</protein>